<proteinExistence type="predicted"/>
<feature type="chain" id="PRO_5044228997" description="CinY protein" evidence="1">
    <location>
        <begin position="32"/>
        <end position="348"/>
    </location>
</feature>
<feature type="signal peptide" evidence="1">
    <location>
        <begin position="1"/>
        <end position="31"/>
    </location>
</feature>
<dbReference type="RefSeq" id="WP_369779705.1">
    <property type="nucleotide sequence ID" value="NZ_CP165727.1"/>
</dbReference>
<gene>
    <name evidence="2" type="ORF">AB5J51_36740</name>
</gene>
<keyword evidence="1" id="KW-0732">Signal</keyword>
<evidence type="ECO:0000313" key="2">
    <source>
        <dbReference type="EMBL" id="XDV68085.1"/>
    </source>
</evidence>
<name>A0AB39YD20_9ACTN</name>
<evidence type="ECO:0000256" key="1">
    <source>
        <dbReference type="SAM" id="SignalP"/>
    </source>
</evidence>
<sequence>MHASVHARRLSATAFACGACLILLPPGPAQAFSGGNHEKITRAALTWEPRSLTAMADSRDGAIVADDQGDYFKLGILHCDNADFLASRFTSASAYPRTRDEANTELLACIRGSVARLRAAVRYADGLVDPQGRVIARQSDLGSPCTWNERAGRAKCNVLEQLGRGWHPIEDFYSHSNWSDQAGAGPIGTDNPPGLNRTGIAPFLDIRRYSSMKDADWAEEAAGLIPEDLATGCYPDFESTGVKTADCTGRVEHNRALNKDTEAARRSGHGNFQRATELAAQDIARQWKDFTAELIATYPDNGRGEQMICALTHDTPALSCPRGRRVLREPTRASGAFTGKKLLTDRSR</sequence>
<protein>
    <recommendedName>
        <fullName evidence="3">CinY protein</fullName>
    </recommendedName>
</protein>
<dbReference type="AlphaFoldDB" id="A0AB39YD20"/>
<organism evidence="2">
    <name type="scientific">Streptomyces sp. R33</name>
    <dbReference type="NCBI Taxonomy" id="3238629"/>
    <lineage>
        <taxon>Bacteria</taxon>
        <taxon>Bacillati</taxon>
        <taxon>Actinomycetota</taxon>
        <taxon>Actinomycetes</taxon>
        <taxon>Kitasatosporales</taxon>
        <taxon>Streptomycetaceae</taxon>
        <taxon>Streptomyces</taxon>
    </lineage>
</organism>
<dbReference type="EMBL" id="CP165727">
    <property type="protein sequence ID" value="XDV68085.1"/>
    <property type="molecule type" value="Genomic_DNA"/>
</dbReference>
<accession>A0AB39YD20</accession>
<evidence type="ECO:0008006" key="3">
    <source>
        <dbReference type="Google" id="ProtNLM"/>
    </source>
</evidence>
<reference evidence="2" key="1">
    <citation type="submission" date="2024-08" db="EMBL/GenBank/DDBJ databases">
        <authorList>
            <person name="Yu S.T."/>
        </authorList>
    </citation>
    <scope>NUCLEOTIDE SEQUENCE</scope>
    <source>
        <strain evidence="2">R33</strain>
    </source>
</reference>